<comment type="caution">
    <text evidence="6">The sequence shown here is derived from an EMBL/GenBank/DDBJ whole genome shotgun (WGS) entry which is preliminary data.</text>
</comment>
<dbReference type="SUPFAM" id="SSF117281">
    <property type="entry name" value="Kelch motif"/>
    <property type="match status" value="1"/>
</dbReference>
<name>A0A397GBW0_9GLOM</name>
<feature type="transmembrane region" description="Helical" evidence="4">
    <location>
        <begin position="396"/>
        <end position="418"/>
    </location>
</feature>
<feature type="region of interest" description="Disordered" evidence="3">
    <location>
        <begin position="360"/>
        <end position="385"/>
    </location>
</feature>
<dbReference type="Pfam" id="PF24681">
    <property type="entry name" value="Kelch_KLHDC2_KLHL20_DRC7"/>
    <property type="match status" value="1"/>
</dbReference>
<keyword evidence="4" id="KW-1133">Transmembrane helix</keyword>
<reference evidence="6 7" key="1">
    <citation type="submission" date="2018-08" db="EMBL/GenBank/DDBJ databases">
        <title>Genome and evolution of the arbuscular mycorrhizal fungus Diversispora epigaea (formerly Glomus versiforme) and its bacterial endosymbionts.</title>
        <authorList>
            <person name="Sun X."/>
            <person name="Fei Z."/>
            <person name="Harrison M."/>
        </authorList>
    </citation>
    <scope>NUCLEOTIDE SEQUENCE [LARGE SCALE GENOMIC DNA]</scope>
    <source>
        <strain evidence="6 7">IT104</strain>
    </source>
</reference>
<keyword evidence="7" id="KW-1185">Reference proteome</keyword>
<gene>
    <name evidence="6" type="ORF">Glove_551g15</name>
</gene>
<evidence type="ECO:0000256" key="3">
    <source>
        <dbReference type="SAM" id="MobiDB-lite"/>
    </source>
</evidence>
<keyword evidence="2" id="KW-0677">Repeat</keyword>
<feature type="chain" id="PRO_5017205388" description="Galactose oxidase" evidence="5">
    <location>
        <begin position="21"/>
        <end position="430"/>
    </location>
</feature>
<sequence>MYFLIKFIFYIIFLINSILCYNPPRRNFHNSVIINDRLLILAGEKNQSSDTYKLFYLNLSKSFDNKNLSWTLIPDGNLPIYTWHSTAIVGLDNFTIFLIGGYIKNKNTLDYDFSNQVYTYNYSVSKWTIPSIRGDSIPPRQQIKGVIDNSGIIYIFGGVNTTNLTAFSRLLYNDMNTLDTPSMTWRTLSISENLPLPNGDYSASLLPNGVIVYIGGEEDISWTLVNMKKIKLFDTTKLEWSYMNATGDDIDLRWQFSSVLTPDGDIIIFGGCTQKFTSVSPNLAVLDTNKSPYKWTISSNSDSNSLPSIYGHSANLYFNYIIITFGFNIDTSLYNSNVYLYNITSNKWITSFNPPPVPTTTSNTSTFTGTSSTSTGTSTSSTSTLTTSTKKSLKGLAIGLGISVVVILGVFIIIFTLCKKKEILEISGDR</sequence>
<dbReference type="AlphaFoldDB" id="A0A397GBW0"/>
<dbReference type="Proteomes" id="UP000266861">
    <property type="component" value="Unassembled WGS sequence"/>
</dbReference>
<dbReference type="InterPro" id="IPR011043">
    <property type="entry name" value="Gal_Oxase/kelch_b-propeller"/>
</dbReference>
<evidence type="ECO:0000313" key="7">
    <source>
        <dbReference type="Proteomes" id="UP000266861"/>
    </source>
</evidence>
<dbReference type="InterPro" id="IPR015915">
    <property type="entry name" value="Kelch-typ_b-propeller"/>
</dbReference>
<dbReference type="OrthoDB" id="432528at2759"/>
<evidence type="ECO:0000313" key="6">
    <source>
        <dbReference type="EMBL" id="RHZ48451.1"/>
    </source>
</evidence>
<dbReference type="Gene3D" id="2.120.10.80">
    <property type="entry name" value="Kelch-type beta propeller"/>
    <property type="match status" value="2"/>
</dbReference>
<keyword evidence="5" id="KW-0732">Signal</keyword>
<protein>
    <recommendedName>
        <fullName evidence="8">Galactose oxidase</fullName>
    </recommendedName>
</protein>
<proteinExistence type="predicted"/>
<evidence type="ECO:0000256" key="2">
    <source>
        <dbReference type="ARBA" id="ARBA00022737"/>
    </source>
</evidence>
<keyword evidence="4" id="KW-0812">Transmembrane</keyword>
<dbReference type="EMBL" id="PQFF01000469">
    <property type="protein sequence ID" value="RHZ48451.1"/>
    <property type="molecule type" value="Genomic_DNA"/>
</dbReference>
<organism evidence="6 7">
    <name type="scientific">Diversispora epigaea</name>
    <dbReference type="NCBI Taxonomy" id="1348612"/>
    <lineage>
        <taxon>Eukaryota</taxon>
        <taxon>Fungi</taxon>
        <taxon>Fungi incertae sedis</taxon>
        <taxon>Mucoromycota</taxon>
        <taxon>Glomeromycotina</taxon>
        <taxon>Glomeromycetes</taxon>
        <taxon>Diversisporales</taxon>
        <taxon>Diversisporaceae</taxon>
        <taxon>Diversispora</taxon>
    </lineage>
</organism>
<dbReference type="PANTHER" id="PTHR46093">
    <property type="entry name" value="ACYL-COA-BINDING DOMAIN-CONTAINING PROTEIN 5"/>
    <property type="match status" value="1"/>
</dbReference>
<dbReference type="PANTHER" id="PTHR46093:SF18">
    <property type="entry name" value="FIBRONECTIN TYPE-III DOMAIN-CONTAINING PROTEIN"/>
    <property type="match status" value="1"/>
</dbReference>
<dbReference type="SUPFAM" id="SSF50965">
    <property type="entry name" value="Galactose oxidase, central domain"/>
    <property type="match status" value="1"/>
</dbReference>
<feature type="signal peptide" evidence="5">
    <location>
        <begin position="1"/>
        <end position="20"/>
    </location>
</feature>
<accession>A0A397GBW0</accession>
<evidence type="ECO:0000256" key="4">
    <source>
        <dbReference type="SAM" id="Phobius"/>
    </source>
</evidence>
<keyword evidence="4" id="KW-0472">Membrane</keyword>
<evidence type="ECO:0008006" key="8">
    <source>
        <dbReference type="Google" id="ProtNLM"/>
    </source>
</evidence>
<evidence type="ECO:0000256" key="1">
    <source>
        <dbReference type="ARBA" id="ARBA00022441"/>
    </source>
</evidence>
<evidence type="ECO:0000256" key="5">
    <source>
        <dbReference type="SAM" id="SignalP"/>
    </source>
</evidence>
<keyword evidence="1" id="KW-0880">Kelch repeat</keyword>